<keyword evidence="3" id="KW-1185">Reference proteome</keyword>
<evidence type="ECO:0000313" key="3">
    <source>
        <dbReference type="Proteomes" id="UP000319263"/>
    </source>
</evidence>
<gene>
    <name evidence="2" type="ORF">FOE78_22965</name>
</gene>
<dbReference type="RefSeq" id="WP_143988321.1">
    <property type="nucleotide sequence ID" value="NZ_CP041692.1"/>
</dbReference>
<dbReference type="OrthoDB" id="3828155at2"/>
<organism evidence="2 3">
    <name type="scientific">Microlunatus elymi</name>
    <dbReference type="NCBI Taxonomy" id="2596828"/>
    <lineage>
        <taxon>Bacteria</taxon>
        <taxon>Bacillati</taxon>
        <taxon>Actinomycetota</taxon>
        <taxon>Actinomycetes</taxon>
        <taxon>Propionibacteriales</taxon>
        <taxon>Propionibacteriaceae</taxon>
        <taxon>Microlunatus</taxon>
    </lineage>
</organism>
<keyword evidence="1" id="KW-1133">Transmembrane helix</keyword>
<dbReference type="Proteomes" id="UP000319263">
    <property type="component" value="Chromosome"/>
</dbReference>
<dbReference type="Gene3D" id="3.50.7.10">
    <property type="entry name" value="GroEL"/>
    <property type="match status" value="1"/>
</dbReference>
<dbReference type="AlphaFoldDB" id="A0A516Q4T6"/>
<reference evidence="2 3" key="1">
    <citation type="submission" date="2019-07" db="EMBL/GenBank/DDBJ databases">
        <title>Microlunatus dokdonensis sp. nov. isolated from the rhizospheric soil of the wild plant Elymus tsukushiensis.</title>
        <authorList>
            <person name="Ghim S.-Y."/>
            <person name="Hwang Y.-J."/>
            <person name="Son J.-S."/>
            <person name="Shin J.-H."/>
        </authorList>
    </citation>
    <scope>NUCLEOTIDE SEQUENCE [LARGE SCALE GENOMIC DNA]</scope>
    <source>
        <strain evidence="2 3">KUDC0627</strain>
    </source>
</reference>
<proteinExistence type="predicted"/>
<accession>A0A516Q4T6</accession>
<name>A0A516Q4T6_9ACTN</name>
<dbReference type="InterPro" id="IPR027409">
    <property type="entry name" value="GroEL-like_apical_dom_sf"/>
</dbReference>
<evidence type="ECO:0000313" key="2">
    <source>
        <dbReference type="EMBL" id="QDP98382.1"/>
    </source>
</evidence>
<keyword evidence="1" id="KW-0812">Transmembrane</keyword>
<feature type="transmembrane region" description="Helical" evidence="1">
    <location>
        <begin position="6"/>
        <end position="24"/>
    </location>
</feature>
<evidence type="ECO:0000256" key="1">
    <source>
        <dbReference type="SAM" id="Phobius"/>
    </source>
</evidence>
<protein>
    <submittedName>
        <fullName evidence="2">Uncharacterized protein</fullName>
    </submittedName>
</protein>
<sequence>MDAWLIGLIALLVVGIGVIAYGGLSDRRKHQREVTALLSPPPRTVPQLDPSARTPRYVTTLQAHRPPAAGERPQLSDDQRETIKHELRSAVTVPIGYSSEAFLTDRSTGWAVLDHPRVLVSAEPIMSVRELISIIEHMITDGDGLVIAAPSMAPDVLDTLEVNHIQRKIDLLVLLTRDPAPMDKIIETTGATLISRIDLQNGSVADRDLGHCDRWVSDRRSSHLIMNH</sequence>
<dbReference type="SUPFAM" id="SSF52029">
    <property type="entry name" value="GroEL apical domain-like"/>
    <property type="match status" value="1"/>
</dbReference>
<dbReference type="EMBL" id="CP041692">
    <property type="protein sequence ID" value="QDP98382.1"/>
    <property type="molecule type" value="Genomic_DNA"/>
</dbReference>
<dbReference type="KEGG" id="mik:FOE78_22965"/>
<keyword evidence="1" id="KW-0472">Membrane</keyword>